<evidence type="ECO:0000256" key="2">
    <source>
        <dbReference type="ARBA" id="ARBA00004604"/>
    </source>
</evidence>
<dbReference type="GO" id="GO:0034511">
    <property type="term" value="F:U3 snoRNA binding"/>
    <property type="evidence" value="ECO:0007669"/>
    <property type="project" value="InterPro"/>
</dbReference>
<dbReference type="GO" id="GO:0019843">
    <property type="term" value="F:rRNA binding"/>
    <property type="evidence" value="ECO:0007669"/>
    <property type="project" value="TreeGrafter"/>
</dbReference>
<feature type="domain" description="UTP25 NTP hydrolase-like" evidence="8">
    <location>
        <begin position="3"/>
        <end position="182"/>
    </location>
</feature>
<evidence type="ECO:0000256" key="1">
    <source>
        <dbReference type="ARBA" id="ARBA00002883"/>
    </source>
</evidence>
<dbReference type="EMBL" id="LSSK01000292">
    <property type="protein sequence ID" value="OMH83887.1"/>
    <property type="molecule type" value="Genomic_DNA"/>
</dbReference>
<sequence length="405" mass="46777">MNKVLNIERFEQEFDDPEKTTNAGKPEEYQEIFAGNIDDSFRLGVRLNMNKGLCLYSEFYNSDIIVASPLGLKLSSENSSGSKGAGTSKSGSEYDYLSSIEVLVMDQCDAFLMQNWEHVLSILQKINNVPKKIHPSTDFSRVQSYFLDANSKYFRQNLLFTDYFTPEILSIFNSTCENINGKYKVASLYSTTNSSINHVTTKPLPQVFYKIPSPLVSGSDPEKQVMPTDQRFNYFCQNFSKLLFVPGTFVFVSSYFDYVRVRNYINHITENPSSVFKRFVSREELIKSPAFLNEYTSKSNVSRFRSHFFHGNSSVMLYSERFHYYYRYKIRGIKQIIFYSLPEHPQYYPEIVNLLESDTTSNLSLSTPRCHVLFDTLDSLRLERIIGSSETSNILSSFQSKFTFV</sequence>
<protein>
    <recommendedName>
        <fullName evidence="4 6">U3 small nucleolar RNA-associated protein 25</fullName>
        <shortName evidence="6">U3 snoRNA-associated protein 25</shortName>
    </recommendedName>
</protein>
<reference evidence="10" key="1">
    <citation type="submission" date="2017-01" db="EMBL/GenBank/DDBJ databases">
        <authorList>
            <person name="Wang Y."/>
            <person name="White M."/>
            <person name="Kvist S."/>
            <person name="Moncalvo J.-M."/>
        </authorList>
    </citation>
    <scope>NUCLEOTIDE SEQUENCE [LARGE SCALE GENOMIC DNA]</scope>
    <source>
        <strain evidence="10">COL-18-3</strain>
    </source>
</reference>
<keyword evidence="6" id="KW-0698">rRNA processing</keyword>
<evidence type="ECO:0000259" key="8">
    <source>
        <dbReference type="Pfam" id="PF22916"/>
    </source>
</evidence>
<comment type="subcellular location">
    <subcellularLocation>
        <location evidence="2 6">Nucleus</location>
        <location evidence="2 6">Nucleolus</location>
    </subcellularLocation>
</comment>
<comment type="subunit">
    <text evidence="6">Component of the ribosomal small subunit (SSU) processome composed of at least 40 protein subunits and snoRNA U3.</text>
</comment>
<keyword evidence="10" id="KW-1185">Reference proteome</keyword>
<organism evidence="9 10">
    <name type="scientific">Zancudomyces culisetae</name>
    <name type="common">Gut fungus</name>
    <name type="synonym">Smittium culisetae</name>
    <dbReference type="NCBI Taxonomy" id="1213189"/>
    <lineage>
        <taxon>Eukaryota</taxon>
        <taxon>Fungi</taxon>
        <taxon>Fungi incertae sedis</taxon>
        <taxon>Zoopagomycota</taxon>
        <taxon>Kickxellomycotina</taxon>
        <taxon>Harpellomycetes</taxon>
        <taxon>Harpellales</taxon>
        <taxon>Legeriomycetaceae</taxon>
        <taxon>Zancudomyces</taxon>
    </lineage>
</organism>
<comment type="similarity">
    <text evidence="3 6">Belongs to the UTP25 family.</text>
</comment>
<evidence type="ECO:0000313" key="10">
    <source>
        <dbReference type="Proteomes" id="UP000188320"/>
    </source>
</evidence>
<evidence type="ECO:0000313" key="9">
    <source>
        <dbReference type="EMBL" id="OMH83887.1"/>
    </source>
</evidence>
<name>A0A1R1PSD9_ZANCU</name>
<evidence type="ECO:0000256" key="5">
    <source>
        <dbReference type="ARBA" id="ARBA00023242"/>
    </source>
</evidence>
<dbReference type="OrthoDB" id="10264378at2759"/>
<dbReference type="PANTHER" id="PTHR12933:SF0">
    <property type="entry name" value="U3 SMALL NUCLEOLAR RNA-ASSOCIATED PROTEIN 25 HOMOLOG"/>
    <property type="match status" value="1"/>
</dbReference>
<evidence type="ECO:0000256" key="6">
    <source>
        <dbReference type="RuleBase" id="RU365070"/>
    </source>
</evidence>
<proteinExistence type="inferred from homology"/>
<keyword evidence="6" id="KW-0687">Ribonucleoprotein</keyword>
<dbReference type="Proteomes" id="UP000188320">
    <property type="component" value="Unassembled WGS sequence"/>
</dbReference>
<comment type="function">
    <text evidence="1 6">DEAD-box RNA helicase-like protein required for pre-18S rRNA processing, specifically at sites A0, A1, and A2.</text>
</comment>
<dbReference type="InterPro" id="IPR053939">
    <property type="entry name" value="UTP25_C"/>
</dbReference>
<dbReference type="PANTHER" id="PTHR12933">
    <property type="entry name" value="ORF PROTEIN-RELATED"/>
    <property type="match status" value="1"/>
</dbReference>
<dbReference type="Pfam" id="PF06862">
    <property type="entry name" value="Utp25_C"/>
    <property type="match status" value="1"/>
</dbReference>
<dbReference type="AlphaFoldDB" id="A0A1R1PSD9"/>
<dbReference type="InterPro" id="IPR010678">
    <property type="entry name" value="UTP25"/>
</dbReference>
<evidence type="ECO:0000256" key="3">
    <source>
        <dbReference type="ARBA" id="ARBA00009223"/>
    </source>
</evidence>
<comment type="caution">
    <text evidence="9">The sequence shown here is derived from an EMBL/GenBank/DDBJ whole genome shotgun (WGS) entry which is preliminary data.</text>
</comment>
<evidence type="ECO:0000259" key="7">
    <source>
        <dbReference type="Pfam" id="PF06862"/>
    </source>
</evidence>
<dbReference type="GO" id="GO:0032040">
    <property type="term" value="C:small-subunit processome"/>
    <property type="evidence" value="ECO:0007669"/>
    <property type="project" value="TreeGrafter"/>
</dbReference>
<dbReference type="InterPro" id="IPR053940">
    <property type="entry name" value="UTP25_NTPase-like"/>
</dbReference>
<keyword evidence="5 6" id="KW-0539">Nucleus</keyword>
<feature type="domain" description="UTP25 C-terminal" evidence="7">
    <location>
        <begin position="203"/>
        <end position="404"/>
    </location>
</feature>
<dbReference type="GO" id="GO:0000462">
    <property type="term" value="P:maturation of SSU-rRNA from tricistronic rRNA transcript (SSU-rRNA, 5.8S rRNA, LSU-rRNA)"/>
    <property type="evidence" value="ECO:0007669"/>
    <property type="project" value="TreeGrafter"/>
</dbReference>
<evidence type="ECO:0000256" key="4">
    <source>
        <dbReference type="ARBA" id="ARBA00015422"/>
    </source>
</evidence>
<accession>A0A1R1PSD9</accession>
<dbReference type="Pfam" id="PF22916">
    <property type="entry name" value="UTP25_NTPase-like"/>
    <property type="match status" value="1"/>
</dbReference>
<gene>
    <name evidence="9" type="ORF">AX774_g2602</name>
</gene>
<keyword evidence="6" id="KW-0690">Ribosome biogenesis</keyword>